<organism evidence="2 3">
    <name type="scientific">Marchantia polymorpha subsp. ruderalis</name>
    <dbReference type="NCBI Taxonomy" id="1480154"/>
    <lineage>
        <taxon>Eukaryota</taxon>
        <taxon>Viridiplantae</taxon>
        <taxon>Streptophyta</taxon>
        <taxon>Embryophyta</taxon>
        <taxon>Marchantiophyta</taxon>
        <taxon>Marchantiopsida</taxon>
        <taxon>Marchantiidae</taxon>
        <taxon>Marchantiales</taxon>
        <taxon>Marchantiaceae</taxon>
        <taxon>Marchantia</taxon>
    </lineage>
</organism>
<sequence>MPLATDDTPSAEAPSDQRLRRCTPSPERLWRRHINIRSTPSGEATPYGTPSAKRLRRCTYVDRHLQGYAFGAAGQRLRQCGKGKIENWPEAKAAAFGTARAGLSRPTTAEIEFNF</sequence>
<proteinExistence type="predicted"/>
<name>A0A176VHR2_MARPO</name>
<comment type="caution">
    <text evidence="2">The sequence shown here is derived from an EMBL/GenBank/DDBJ whole genome shotgun (WGS) entry which is preliminary data.</text>
</comment>
<reference evidence="2" key="1">
    <citation type="submission" date="2016-03" db="EMBL/GenBank/DDBJ databases">
        <title>Mechanisms controlling the formation of the plant cell surface in tip-growing cells are functionally conserved among land plants.</title>
        <authorList>
            <person name="Honkanen S."/>
            <person name="Jones V.A."/>
            <person name="Morieri G."/>
            <person name="Champion C."/>
            <person name="Hetherington A.J."/>
            <person name="Kelly S."/>
            <person name="Saint-Marcoux D."/>
            <person name="Proust H."/>
            <person name="Prescott H."/>
            <person name="Dolan L."/>
        </authorList>
    </citation>
    <scope>NUCLEOTIDE SEQUENCE [LARGE SCALE GENOMIC DNA]</scope>
    <source>
        <tissue evidence="2">Whole gametophyte</tissue>
    </source>
</reference>
<protein>
    <submittedName>
        <fullName evidence="2">Uncharacterized protein</fullName>
    </submittedName>
</protein>
<dbReference type="Proteomes" id="UP000077202">
    <property type="component" value="Unassembled WGS sequence"/>
</dbReference>
<dbReference type="EMBL" id="LVLJ01003604">
    <property type="protein sequence ID" value="OAE20479.1"/>
    <property type="molecule type" value="Genomic_DNA"/>
</dbReference>
<evidence type="ECO:0000313" key="2">
    <source>
        <dbReference type="EMBL" id="OAE20479.1"/>
    </source>
</evidence>
<feature type="region of interest" description="Disordered" evidence="1">
    <location>
        <begin position="1"/>
        <end position="26"/>
    </location>
</feature>
<gene>
    <name evidence="2" type="ORF">AXG93_4698s1290</name>
</gene>
<evidence type="ECO:0000313" key="3">
    <source>
        <dbReference type="Proteomes" id="UP000077202"/>
    </source>
</evidence>
<dbReference type="AlphaFoldDB" id="A0A176VHR2"/>
<keyword evidence="3" id="KW-1185">Reference proteome</keyword>
<evidence type="ECO:0000256" key="1">
    <source>
        <dbReference type="SAM" id="MobiDB-lite"/>
    </source>
</evidence>
<accession>A0A176VHR2</accession>